<keyword evidence="6 9" id="KW-1133">Transmembrane helix</keyword>
<accession>X1HUM3</accession>
<feature type="transmembrane region" description="Helical" evidence="9">
    <location>
        <begin position="41"/>
        <end position="59"/>
    </location>
</feature>
<dbReference type="InterPro" id="IPR052157">
    <property type="entry name" value="BCAA_transport_permease"/>
</dbReference>
<feature type="transmembrane region" description="Helical" evidence="9">
    <location>
        <begin position="141"/>
        <end position="160"/>
    </location>
</feature>
<dbReference type="InterPro" id="IPR001851">
    <property type="entry name" value="ABC_transp_permease"/>
</dbReference>
<feature type="transmembrane region" description="Helical" evidence="9">
    <location>
        <begin position="190"/>
        <end position="211"/>
    </location>
</feature>
<feature type="transmembrane region" description="Helical" evidence="9">
    <location>
        <begin position="217"/>
        <end position="236"/>
    </location>
</feature>
<evidence type="ECO:0000256" key="2">
    <source>
        <dbReference type="ARBA" id="ARBA00022448"/>
    </source>
</evidence>
<keyword evidence="4 9" id="KW-0812">Transmembrane</keyword>
<keyword evidence="2" id="KW-0813">Transport</keyword>
<keyword evidence="7 9" id="KW-0472">Membrane</keyword>
<comment type="similarity">
    <text evidence="8">Belongs to the binding-protein-dependent transport system permease family. LivHM subfamily.</text>
</comment>
<comment type="subcellular location">
    <subcellularLocation>
        <location evidence="1">Cell membrane</location>
        <topology evidence="1">Multi-pass membrane protein</topology>
    </subcellularLocation>
</comment>
<organism evidence="10">
    <name type="scientific">marine sediment metagenome</name>
    <dbReference type="NCBI Taxonomy" id="412755"/>
    <lineage>
        <taxon>unclassified sequences</taxon>
        <taxon>metagenomes</taxon>
        <taxon>ecological metagenomes</taxon>
    </lineage>
</organism>
<evidence type="ECO:0000256" key="9">
    <source>
        <dbReference type="SAM" id="Phobius"/>
    </source>
</evidence>
<dbReference type="PANTHER" id="PTHR11795">
    <property type="entry name" value="BRANCHED-CHAIN AMINO ACID TRANSPORT SYSTEM PERMEASE PROTEIN LIVH"/>
    <property type="match status" value="1"/>
</dbReference>
<evidence type="ECO:0000256" key="5">
    <source>
        <dbReference type="ARBA" id="ARBA00022970"/>
    </source>
</evidence>
<dbReference type="CDD" id="cd06582">
    <property type="entry name" value="TM_PBP1_LivH_like"/>
    <property type="match status" value="1"/>
</dbReference>
<evidence type="ECO:0008006" key="11">
    <source>
        <dbReference type="Google" id="ProtNLM"/>
    </source>
</evidence>
<gene>
    <name evidence="10" type="ORF">S03H2_43880</name>
</gene>
<feature type="transmembrane region" description="Helical" evidence="9">
    <location>
        <begin position="6"/>
        <end position="29"/>
    </location>
</feature>
<sequence length="242" mass="26330">MMFFEQIISGLIIGSIYSLLGLGFTMIFACTKRINFAHGDLMALGGFIGLVFIQIFPSYLFLSFIFGPLSIGIIAVIIERLFLRRLQEVQPLKIVIATIGLSVAMKIVMQIIWGPDSIAYPNLVSEKPFFLLGVSIIPQNFLIFLISISLMIILQCFFIYTKTGRALRALSQDRYAARLMGIKMGQSISIIYFISGALAGIAGMLIAPIFFVSSSMGTFLGLKSFVAAVIGGLGSIPGTIMG</sequence>
<dbReference type="GO" id="GO:0022857">
    <property type="term" value="F:transmembrane transporter activity"/>
    <property type="evidence" value="ECO:0007669"/>
    <property type="project" value="InterPro"/>
</dbReference>
<proteinExistence type="inferred from homology"/>
<dbReference type="EMBL" id="BARU01027410">
    <property type="protein sequence ID" value="GAH73881.1"/>
    <property type="molecule type" value="Genomic_DNA"/>
</dbReference>
<keyword evidence="5" id="KW-0029">Amino-acid transport</keyword>
<reference evidence="10" key="1">
    <citation type="journal article" date="2014" name="Front. Microbiol.">
        <title>High frequency of phylogenetically diverse reductive dehalogenase-homologous genes in deep subseafloor sedimentary metagenomes.</title>
        <authorList>
            <person name="Kawai M."/>
            <person name="Futagami T."/>
            <person name="Toyoda A."/>
            <person name="Takaki Y."/>
            <person name="Nishi S."/>
            <person name="Hori S."/>
            <person name="Arai W."/>
            <person name="Tsubouchi T."/>
            <person name="Morono Y."/>
            <person name="Uchiyama I."/>
            <person name="Ito T."/>
            <person name="Fujiyama A."/>
            <person name="Inagaki F."/>
            <person name="Takami H."/>
        </authorList>
    </citation>
    <scope>NUCLEOTIDE SEQUENCE</scope>
    <source>
        <strain evidence="10">Expedition CK06-06</strain>
    </source>
</reference>
<feature type="non-terminal residue" evidence="10">
    <location>
        <position position="242"/>
    </location>
</feature>
<evidence type="ECO:0000256" key="7">
    <source>
        <dbReference type="ARBA" id="ARBA00023136"/>
    </source>
</evidence>
<keyword evidence="3" id="KW-1003">Cell membrane</keyword>
<feature type="transmembrane region" description="Helical" evidence="9">
    <location>
        <begin position="94"/>
        <end position="113"/>
    </location>
</feature>
<comment type="caution">
    <text evidence="10">The sequence shown here is derived from an EMBL/GenBank/DDBJ whole genome shotgun (WGS) entry which is preliminary data.</text>
</comment>
<evidence type="ECO:0000313" key="10">
    <source>
        <dbReference type="EMBL" id="GAH73881.1"/>
    </source>
</evidence>
<protein>
    <recommendedName>
        <fullName evidence="11">Branched-chain amino acid ABC transporter permease</fullName>
    </recommendedName>
</protein>
<evidence type="ECO:0000256" key="1">
    <source>
        <dbReference type="ARBA" id="ARBA00004651"/>
    </source>
</evidence>
<evidence type="ECO:0000256" key="6">
    <source>
        <dbReference type="ARBA" id="ARBA00022989"/>
    </source>
</evidence>
<dbReference type="GO" id="GO:0006865">
    <property type="term" value="P:amino acid transport"/>
    <property type="evidence" value="ECO:0007669"/>
    <property type="project" value="UniProtKB-KW"/>
</dbReference>
<name>X1HUM3_9ZZZZ</name>
<dbReference type="AlphaFoldDB" id="X1HUM3"/>
<dbReference type="PANTHER" id="PTHR11795:SF445">
    <property type="entry name" value="AMINO ACID ABC TRANSPORTER PERMEASE PROTEIN"/>
    <property type="match status" value="1"/>
</dbReference>
<evidence type="ECO:0000256" key="8">
    <source>
        <dbReference type="ARBA" id="ARBA00037998"/>
    </source>
</evidence>
<dbReference type="Pfam" id="PF02653">
    <property type="entry name" value="BPD_transp_2"/>
    <property type="match status" value="1"/>
</dbReference>
<evidence type="ECO:0000256" key="4">
    <source>
        <dbReference type="ARBA" id="ARBA00022692"/>
    </source>
</evidence>
<evidence type="ECO:0000256" key="3">
    <source>
        <dbReference type="ARBA" id="ARBA00022475"/>
    </source>
</evidence>
<dbReference type="GO" id="GO:0005886">
    <property type="term" value="C:plasma membrane"/>
    <property type="evidence" value="ECO:0007669"/>
    <property type="project" value="UniProtKB-SubCell"/>
</dbReference>